<sequence length="399" mass="43245">MRRLGCWIRRCVLLHPVRMNGERFPQSAVSRVAATLLRAAQPKCTDGRDHVEAAAVPDSSSGAAASLEASIKSMFAAMVASLRDDVQVMISACLRELQEWLSRASEFFVGHEDGIKSLQEVATSVRNCMASPPLSLRVDSGLGSLYGPCSPRVRRALEVQTDTSVTSCVSLFRDEAAPAETFFGSLELQPMIAAREKVVDLVPRHREHLMVHAVHAPVTIPEVEDTDDTQVQPGINNEAPSEQMQSLEVVPSDLAMPAVLAAVEVGAIVASGVADVCTLKDSLAKIPAPILDTPESCRSRVAVPQDTPRRSERLAQHQKKVARSVEIVAQESLVRALRDLGLLGPKAKFHNEARDKLEKLFQGPLAMQSIQEIQALVKNVNKVKKRGGKGIGKERPEAG</sequence>
<evidence type="ECO:0000313" key="3">
    <source>
        <dbReference type="Proteomes" id="UP000008810"/>
    </source>
</evidence>
<evidence type="ECO:0000313" key="1">
    <source>
        <dbReference type="EMBL" id="PNT75510.1"/>
    </source>
</evidence>
<name>A0A2K2DML4_BRADI</name>
<dbReference type="EnsemblPlants" id="PNT75510">
    <property type="protein sequence ID" value="PNT75510"/>
    <property type="gene ID" value="BRADI_1g33783v3"/>
</dbReference>
<gene>
    <name evidence="1" type="ORF">BRADI_1g33783v3</name>
</gene>
<dbReference type="InParanoid" id="A0A2K2DML4"/>
<keyword evidence="3" id="KW-1185">Reference proteome</keyword>
<reference evidence="1" key="2">
    <citation type="submission" date="2017-06" db="EMBL/GenBank/DDBJ databases">
        <title>WGS assembly of Brachypodium distachyon.</title>
        <authorList>
            <consortium name="The International Brachypodium Initiative"/>
            <person name="Lucas S."/>
            <person name="Harmon-Smith M."/>
            <person name="Lail K."/>
            <person name="Tice H."/>
            <person name="Grimwood J."/>
            <person name="Bruce D."/>
            <person name="Barry K."/>
            <person name="Shu S."/>
            <person name="Lindquist E."/>
            <person name="Wang M."/>
            <person name="Pitluck S."/>
            <person name="Vogel J.P."/>
            <person name="Garvin D.F."/>
            <person name="Mockler T.C."/>
            <person name="Schmutz J."/>
            <person name="Rokhsar D."/>
            <person name="Bevan M.W."/>
        </authorList>
    </citation>
    <scope>NUCLEOTIDE SEQUENCE</scope>
    <source>
        <strain evidence="1">Bd21</strain>
    </source>
</reference>
<accession>A0A2K2DML4</accession>
<protein>
    <submittedName>
        <fullName evidence="1 2">Uncharacterized protein</fullName>
    </submittedName>
</protein>
<organism evidence="1">
    <name type="scientific">Brachypodium distachyon</name>
    <name type="common">Purple false brome</name>
    <name type="synonym">Trachynia distachya</name>
    <dbReference type="NCBI Taxonomy" id="15368"/>
    <lineage>
        <taxon>Eukaryota</taxon>
        <taxon>Viridiplantae</taxon>
        <taxon>Streptophyta</taxon>
        <taxon>Embryophyta</taxon>
        <taxon>Tracheophyta</taxon>
        <taxon>Spermatophyta</taxon>
        <taxon>Magnoliopsida</taxon>
        <taxon>Liliopsida</taxon>
        <taxon>Poales</taxon>
        <taxon>Poaceae</taxon>
        <taxon>BOP clade</taxon>
        <taxon>Pooideae</taxon>
        <taxon>Stipodae</taxon>
        <taxon>Brachypodieae</taxon>
        <taxon>Brachypodium</taxon>
    </lineage>
</organism>
<reference evidence="2" key="3">
    <citation type="submission" date="2018-08" db="UniProtKB">
        <authorList>
            <consortium name="EnsemblPlants"/>
        </authorList>
    </citation>
    <scope>IDENTIFICATION</scope>
    <source>
        <strain evidence="2">cv. Bd21</strain>
    </source>
</reference>
<dbReference type="Gramene" id="PNT75510">
    <property type="protein sequence ID" value="PNT75510"/>
    <property type="gene ID" value="BRADI_1g33783v3"/>
</dbReference>
<dbReference type="Proteomes" id="UP000008810">
    <property type="component" value="Chromosome 1"/>
</dbReference>
<dbReference type="EMBL" id="CM000880">
    <property type="protein sequence ID" value="PNT75510.1"/>
    <property type="molecule type" value="Genomic_DNA"/>
</dbReference>
<dbReference type="AlphaFoldDB" id="A0A2K2DML4"/>
<evidence type="ECO:0000313" key="2">
    <source>
        <dbReference type="EnsemblPlants" id="PNT75510"/>
    </source>
</evidence>
<proteinExistence type="predicted"/>
<reference evidence="1 2" key="1">
    <citation type="journal article" date="2010" name="Nature">
        <title>Genome sequencing and analysis of the model grass Brachypodium distachyon.</title>
        <authorList>
            <consortium name="International Brachypodium Initiative"/>
        </authorList>
    </citation>
    <scope>NUCLEOTIDE SEQUENCE [LARGE SCALE GENOMIC DNA]</scope>
    <source>
        <strain evidence="1 2">Bd21</strain>
    </source>
</reference>